<reference evidence="1 2" key="1">
    <citation type="journal article" date="2019" name="G3 (Bethesda)">
        <title>Sequencing of a Wild Apple (Malus baccata) Genome Unravels the Differences Between Cultivated and Wild Apple Species Regarding Disease Resistance and Cold Tolerance.</title>
        <authorList>
            <person name="Chen X."/>
        </authorList>
    </citation>
    <scope>NUCLEOTIDE SEQUENCE [LARGE SCALE GENOMIC DNA]</scope>
    <source>
        <strain evidence="2">cv. Shandingzi</strain>
        <tissue evidence="1">Leaves</tissue>
    </source>
</reference>
<dbReference type="EMBL" id="VIEB01000843">
    <property type="protein sequence ID" value="TQD79701.1"/>
    <property type="molecule type" value="Genomic_DNA"/>
</dbReference>
<proteinExistence type="predicted"/>
<accession>A0A540KZP8</accession>
<evidence type="ECO:0000313" key="1">
    <source>
        <dbReference type="EMBL" id="TQD79701.1"/>
    </source>
</evidence>
<dbReference type="AlphaFoldDB" id="A0A540KZP8"/>
<sequence length="69" mass="7981">MEMLMAKEIEKFMSFEEHNHMLGEQYSFRLGLGEGFEIFHHYAMKVDVNGKWATVDYYKALAIGATCQG</sequence>
<dbReference type="Proteomes" id="UP000315295">
    <property type="component" value="Unassembled WGS sequence"/>
</dbReference>
<gene>
    <name evidence="1" type="ORF">C1H46_034729</name>
</gene>
<organism evidence="1 2">
    <name type="scientific">Malus baccata</name>
    <name type="common">Siberian crab apple</name>
    <name type="synonym">Pyrus baccata</name>
    <dbReference type="NCBI Taxonomy" id="106549"/>
    <lineage>
        <taxon>Eukaryota</taxon>
        <taxon>Viridiplantae</taxon>
        <taxon>Streptophyta</taxon>
        <taxon>Embryophyta</taxon>
        <taxon>Tracheophyta</taxon>
        <taxon>Spermatophyta</taxon>
        <taxon>Magnoliopsida</taxon>
        <taxon>eudicotyledons</taxon>
        <taxon>Gunneridae</taxon>
        <taxon>Pentapetalae</taxon>
        <taxon>rosids</taxon>
        <taxon>fabids</taxon>
        <taxon>Rosales</taxon>
        <taxon>Rosaceae</taxon>
        <taxon>Amygdaloideae</taxon>
        <taxon>Maleae</taxon>
        <taxon>Malus</taxon>
    </lineage>
</organism>
<evidence type="ECO:0000313" key="2">
    <source>
        <dbReference type="Proteomes" id="UP000315295"/>
    </source>
</evidence>
<keyword evidence="2" id="KW-1185">Reference proteome</keyword>
<protein>
    <submittedName>
        <fullName evidence="1">Uncharacterized protein</fullName>
    </submittedName>
</protein>
<comment type="caution">
    <text evidence="1">The sequence shown here is derived from an EMBL/GenBank/DDBJ whole genome shotgun (WGS) entry which is preliminary data.</text>
</comment>
<name>A0A540KZP8_MALBA</name>